<dbReference type="Pfam" id="PF07589">
    <property type="entry name" value="PEP-CTERM"/>
    <property type="match status" value="1"/>
</dbReference>
<dbReference type="RefSeq" id="WP_313875544.1">
    <property type="nucleotide sequence ID" value="NZ_JAVBIK010000001.1"/>
</dbReference>
<keyword evidence="1" id="KW-0732">Signal</keyword>
<dbReference type="EMBL" id="JAVBIK010000001">
    <property type="protein sequence ID" value="MDT7519896.1"/>
    <property type="molecule type" value="Genomic_DNA"/>
</dbReference>
<protein>
    <submittedName>
        <fullName evidence="3">PEP-CTERM sorting domain-containing protein</fullName>
    </submittedName>
</protein>
<evidence type="ECO:0000259" key="2">
    <source>
        <dbReference type="Pfam" id="PF07589"/>
    </source>
</evidence>
<organism evidence="3 4">
    <name type="scientific">Rhodoferax potami</name>
    <dbReference type="NCBI Taxonomy" id="3068338"/>
    <lineage>
        <taxon>Bacteria</taxon>
        <taxon>Pseudomonadati</taxon>
        <taxon>Pseudomonadota</taxon>
        <taxon>Betaproteobacteria</taxon>
        <taxon>Burkholderiales</taxon>
        <taxon>Comamonadaceae</taxon>
        <taxon>Rhodoferax</taxon>
    </lineage>
</organism>
<comment type="caution">
    <text evidence="3">The sequence shown here is derived from an EMBL/GenBank/DDBJ whole genome shotgun (WGS) entry which is preliminary data.</text>
</comment>
<gene>
    <name evidence="3" type="ORF">RAE19_14455</name>
</gene>
<keyword evidence="4" id="KW-1185">Reference proteome</keyword>
<feature type="signal peptide" evidence="1">
    <location>
        <begin position="1"/>
        <end position="21"/>
    </location>
</feature>
<dbReference type="InterPro" id="IPR013424">
    <property type="entry name" value="Ice-binding_C"/>
</dbReference>
<proteinExistence type="predicted"/>
<dbReference type="NCBIfam" id="TIGR02595">
    <property type="entry name" value="PEP_CTERM"/>
    <property type="match status" value="1"/>
</dbReference>
<feature type="chain" id="PRO_5046671041" evidence="1">
    <location>
        <begin position="22"/>
        <end position="196"/>
    </location>
</feature>
<name>A0ABU3KPZ6_9BURK</name>
<feature type="domain" description="Ice-binding protein C-terminal" evidence="2">
    <location>
        <begin position="167"/>
        <end position="192"/>
    </location>
</feature>
<reference evidence="3 4" key="1">
    <citation type="submission" date="2023-08" db="EMBL/GenBank/DDBJ databases">
        <title>Rhodoferax potami sp. nov. and Rhodoferax mekongensis sp. nov., isolated from the Mekong River in Thailand.</title>
        <authorList>
            <person name="Kitikhun S."/>
            <person name="Charoenyingcharoen P."/>
            <person name="Siriarchawattana P."/>
            <person name="Likhitrattanapisal S."/>
            <person name="Nilsakha T."/>
            <person name="Chanpet A."/>
            <person name="Rattanawaree P."/>
            <person name="Ingsriswang S."/>
        </authorList>
    </citation>
    <scope>NUCLEOTIDE SEQUENCE [LARGE SCALE GENOMIC DNA]</scope>
    <source>
        <strain evidence="3 4">TBRC 17660</strain>
    </source>
</reference>
<evidence type="ECO:0000313" key="3">
    <source>
        <dbReference type="EMBL" id="MDT7519896.1"/>
    </source>
</evidence>
<dbReference type="Proteomes" id="UP001321700">
    <property type="component" value="Unassembled WGS sequence"/>
</dbReference>
<sequence length="196" mass="20863">MLNVKKILVAASVFAATLASANTTVLTFDDLQTNGGVVQMPQHYGGLTWDFSSNWSIGWQVWDTAQYSYPAASGDNVAFAHSNEIGVSFANASVFNGAFFGGHTTASFDLYLNNQLVASSPVGSMGTSGNAAQWIGSGYSGLVDRVHVKTYGGRSDWVMDNFTFTTAVPEPETYAMLLAGIGLIGSIVKRRKQNAV</sequence>
<evidence type="ECO:0000256" key="1">
    <source>
        <dbReference type="SAM" id="SignalP"/>
    </source>
</evidence>
<evidence type="ECO:0000313" key="4">
    <source>
        <dbReference type="Proteomes" id="UP001321700"/>
    </source>
</evidence>
<accession>A0ABU3KPZ6</accession>